<dbReference type="AlphaFoldDB" id="A0A1E7YZ11"/>
<sequence length="86" mass="9972">MITVKKGGKAHHLYVVDNRYVLPDIPVPKWVLSDAKRKDYIRERGPEKNITILKYQNENSVFRIWFVGNVKKGNFTSYSIGSYVPS</sequence>
<protein>
    <submittedName>
        <fullName evidence="1">Uncharacterized protein</fullName>
    </submittedName>
</protein>
<reference evidence="1 2" key="1">
    <citation type="submission" date="2016-06" db="EMBL/GenBank/DDBJ databases">
        <title>Gene turnover analysis identifies the evolutionary adaptation of the extremophile Acidithiobacillus caldus.</title>
        <authorList>
            <person name="Zhang X."/>
        </authorList>
    </citation>
    <scope>NUCLEOTIDE SEQUENCE [LARGE SCALE GENOMIC DNA]</scope>
    <source>
        <strain evidence="1 2">S1</strain>
    </source>
</reference>
<evidence type="ECO:0000313" key="1">
    <source>
        <dbReference type="EMBL" id="OFC61714.1"/>
    </source>
</evidence>
<gene>
    <name evidence="1" type="ORF">BAE30_04145</name>
</gene>
<organism evidence="1 2">
    <name type="scientific">Acidithiobacillus caldus</name>
    <dbReference type="NCBI Taxonomy" id="33059"/>
    <lineage>
        <taxon>Bacteria</taxon>
        <taxon>Pseudomonadati</taxon>
        <taxon>Pseudomonadota</taxon>
        <taxon>Acidithiobacillia</taxon>
        <taxon>Acidithiobacillales</taxon>
        <taxon>Acidithiobacillaceae</taxon>
        <taxon>Acidithiobacillus</taxon>
    </lineage>
</organism>
<dbReference type="Proteomes" id="UP000175707">
    <property type="component" value="Unassembled WGS sequence"/>
</dbReference>
<comment type="caution">
    <text evidence="1">The sequence shown here is derived from an EMBL/GenBank/DDBJ whole genome shotgun (WGS) entry which is preliminary data.</text>
</comment>
<accession>A0A1E7YZ11</accession>
<name>A0A1E7YZ11_9PROT</name>
<proteinExistence type="predicted"/>
<dbReference type="EMBL" id="LZYH01000343">
    <property type="protein sequence ID" value="OFC61714.1"/>
    <property type="molecule type" value="Genomic_DNA"/>
</dbReference>
<evidence type="ECO:0000313" key="2">
    <source>
        <dbReference type="Proteomes" id="UP000175707"/>
    </source>
</evidence>